<protein>
    <recommendedName>
        <fullName evidence="7">DNA-binding protein</fullName>
    </recommendedName>
</protein>
<dbReference type="PANTHER" id="PTHR34236">
    <property type="entry name" value="DIMETHYL SULFOXIDE REDUCTASE TRANSCRIPTIONAL ACTIVATOR"/>
    <property type="match status" value="1"/>
</dbReference>
<evidence type="ECO:0000259" key="3">
    <source>
        <dbReference type="Pfam" id="PF04967"/>
    </source>
</evidence>
<reference evidence="5 6" key="1">
    <citation type="journal article" date="2019" name="Int. J. Syst. Evol. Microbiol.">
        <title>The Global Catalogue of Microorganisms (GCM) 10K type strain sequencing project: providing services to taxonomists for standard genome sequencing and annotation.</title>
        <authorList>
            <consortium name="The Broad Institute Genomics Platform"/>
            <consortium name="The Broad Institute Genome Sequencing Center for Infectious Disease"/>
            <person name="Wu L."/>
            <person name="Ma J."/>
        </authorList>
    </citation>
    <scope>NUCLEOTIDE SEQUENCE [LARGE SCALE GENOMIC DNA]</scope>
    <source>
        <strain evidence="5 6">JCM 16328</strain>
    </source>
</reference>
<dbReference type="Pfam" id="PF15915">
    <property type="entry name" value="BAT"/>
    <property type="match status" value="1"/>
</dbReference>
<name>A0AAV3T5L0_9EURY</name>
<gene>
    <name evidence="5" type="ORF">GCM10009020_02700</name>
</gene>
<evidence type="ECO:0000313" key="6">
    <source>
        <dbReference type="Proteomes" id="UP001500420"/>
    </source>
</evidence>
<keyword evidence="6" id="KW-1185">Reference proteome</keyword>
<dbReference type="RefSeq" id="WP_343772019.1">
    <property type="nucleotide sequence ID" value="NZ_BAAADV010000001.1"/>
</dbReference>
<dbReference type="InterPro" id="IPR013324">
    <property type="entry name" value="RNA_pol_sigma_r3/r4-like"/>
</dbReference>
<dbReference type="PANTHER" id="PTHR34236:SF1">
    <property type="entry name" value="DIMETHYL SULFOXIDE REDUCTASE TRANSCRIPTIONAL ACTIVATOR"/>
    <property type="match status" value="1"/>
</dbReference>
<keyword evidence="1" id="KW-0805">Transcription regulation</keyword>
<sequence>MAAIAEFTLPAADFPLGRVFEERPDVTLELDRVVPTGDTVMPFFWVTDPTGDLGSIRDLFEDLPELRSATLMEIVDDRGLFSAEWKPEYMGIMAAVGATGVTVLSATGSTDGWVFELRAASMDQFSEFQRYCDDHDIDVDLTRLSRLSETSPDDEYNLTPEQREALVLAYREGYYDDAGRPDQDALAAQFGISRQALSARLRRGYRNLIESTLVRGHRDDES</sequence>
<evidence type="ECO:0000256" key="1">
    <source>
        <dbReference type="ARBA" id="ARBA00023015"/>
    </source>
</evidence>
<accession>A0AAV3T5L0</accession>
<evidence type="ECO:0000259" key="4">
    <source>
        <dbReference type="Pfam" id="PF15915"/>
    </source>
</evidence>
<evidence type="ECO:0000256" key="2">
    <source>
        <dbReference type="ARBA" id="ARBA00023163"/>
    </source>
</evidence>
<proteinExistence type="predicted"/>
<feature type="domain" description="Bacterioopsin transcriptional activator GAF and HTH associated" evidence="4">
    <location>
        <begin position="6"/>
        <end position="146"/>
    </location>
</feature>
<organism evidence="5 6">
    <name type="scientific">Natronoarchaeum mannanilyticum</name>
    <dbReference type="NCBI Taxonomy" id="926360"/>
    <lineage>
        <taxon>Archaea</taxon>
        <taxon>Methanobacteriati</taxon>
        <taxon>Methanobacteriota</taxon>
        <taxon>Stenosarchaea group</taxon>
        <taxon>Halobacteria</taxon>
        <taxon>Halobacteriales</taxon>
        <taxon>Natronoarchaeaceae</taxon>
    </lineage>
</organism>
<evidence type="ECO:0000313" key="5">
    <source>
        <dbReference type="EMBL" id="GAA0661860.1"/>
    </source>
</evidence>
<dbReference type="AlphaFoldDB" id="A0AAV3T5L0"/>
<evidence type="ECO:0008006" key="7">
    <source>
        <dbReference type="Google" id="ProtNLM"/>
    </source>
</evidence>
<keyword evidence="2" id="KW-0804">Transcription</keyword>
<dbReference type="InterPro" id="IPR031803">
    <property type="entry name" value="BAT_GAF/HTH-assoc"/>
</dbReference>
<dbReference type="SUPFAM" id="SSF88659">
    <property type="entry name" value="Sigma3 and sigma4 domains of RNA polymerase sigma factors"/>
    <property type="match status" value="1"/>
</dbReference>
<dbReference type="Pfam" id="PF04967">
    <property type="entry name" value="HTH_10"/>
    <property type="match status" value="1"/>
</dbReference>
<feature type="domain" description="HTH bat-type" evidence="3">
    <location>
        <begin position="158"/>
        <end position="210"/>
    </location>
</feature>
<dbReference type="Proteomes" id="UP001500420">
    <property type="component" value="Unassembled WGS sequence"/>
</dbReference>
<dbReference type="InterPro" id="IPR007050">
    <property type="entry name" value="HTH_bacterioopsin"/>
</dbReference>
<dbReference type="EMBL" id="BAAADV010000001">
    <property type="protein sequence ID" value="GAA0661860.1"/>
    <property type="molecule type" value="Genomic_DNA"/>
</dbReference>
<comment type="caution">
    <text evidence="5">The sequence shown here is derived from an EMBL/GenBank/DDBJ whole genome shotgun (WGS) entry which is preliminary data.</text>
</comment>